<protein>
    <recommendedName>
        <fullName evidence="2">SnoaL-like domain-containing protein</fullName>
    </recommendedName>
</protein>
<dbReference type="AlphaFoldDB" id="A0A0D2EXT3"/>
<dbReference type="VEuPathDB" id="FungiDB:Z519_04788"/>
<dbReference type="EMBL" id="KN846985">
    <property type="protein sequence ID" value="KIW94811.1"/>
    <property type="molecule type" value="Genomic_DNA"/>
</dbReference>
<feature type="region of interest" description="Disordered" evidence="1">
    <location>
        <begin position="1"/>
        <end position="21"/>
    </location>
</feature>
<dbReference type="RefSeq" id="XP_016621480.1">
    <property type="nucleotide sequence ID" value="XM_016762533.1"/>
</dbReference>
<evidence type="ECO:0000256" key="1">
    <source>
        <dbReference type="SAM" id="MobiDB-lite"/>
    </source>
</evidence>
<sequence>MVDLHSLPSGSRPDSAVRNNGPNDLALQRYKLRELAEGWPCYRDACEWENFASIFHPDAYVYTTWTGRMPYRDFIEASKLGMDKGAFIMHRVHGSTTDINPEATRAVTKMKAAITQRFNLDGVEADAESDCRFCFFWERDSITGAWAARFVRHWYEKDKLIPVNPCKVPVLDDEKWNKYPVGYRYLAYCQEAVMGVKVKLDMPGHRREGENDCGRAHDELYWQCKKWVEGGAVGL</sequence>
<evidence type="ECO:0000313" key="4">
    <source>
        <dbReference type="Proteomes" id="UP000053789"/>
    </source>
</evidence>
<keyword evidence="4" id="KW-1185">Reference proteome</keyword>
<dbReference type="HOGENOM" id="CLU_067875_0_0_1"/>
<dbReference type="Gene3D" id="3.10.450.50">
    <property type="match status" value="1"/>
</dbReference>
<dbReference type="Pfam" id="PF13577">
    <property type="entry name" value="SnoaL_4"/>
    <property type="match status" value="1"/>
</dbReference>
<dbReference type="InterPro" id="IPR037401">
    <property type="entry name" value="SnoaL-like"/>
</dbReference>
<dbReference type="Proteomes" id="UP000053789">
    <property type="component" value="Unassembled WGS sequence"/>
</dbReference>
<evidence type="ECO:0000313" key="3">
    <source>
        <dbReference type="EMBL" id="KIW94811.1"/>
    </source>
</evidence>
<dbReference type="InterPro" id="IPR032710">
    <property type="entry name" value="NTF2-like_dom_sf"/>
</dbReference>
<feature type="domain" description="SnoaL-like" evidence="2">
    <location>
        <begin position="27"/>
        <end position="148"/>
    </location>
</feature>
<evidence type="ECO:0000259" key="2">
    <source>
        <dbReference type="Pfam" id="PF13577"/>
    </source>
</evidence>
<dbReference type="GeneID" id="27697716"/>
<proteinExistence type="predicted"/>
<reference evidence="3" key="1">
    <citation type="submission" date="2015-01" db="EMBL/GenBank/DDBJ databases">
        <title>The Genome Sequence of Cladophialophora bantiana CBS 173.52.</title>
        <authorList>
            <consortium name="The Broad Institute Genomics Platform"/>
            <person name="Cuomo C."/>
            <person name="de Hoog S."/>
            <person name="Gorbushina A."/>
            <person name="Stielow B."/>
            <person name="Teixiera M."/>
            <person name="Abouelleil A."/>
            <person name="Chapman S.B."/>
            <person name="Priest M."/>
            <person name="Young S.K."/>
            <person name="Wortman J."/>
            <person name="Nusbaum C."/>
            <person name="Birren B."/>
        </authorList>
    </citation>
    <scope>NUCLEOTIDE SEQUENCE [LARGE SCALE GENOMIC DNA]</scope>
    <source>
        <strain evidence="3">CBS 173.52</strain>
    </source>
</reference>
<accession>A0A0D2EXT3</accession>
<dbReference type="OrthoDB" id="2533647at2759"/>
<gene>
    <name evidence="3" type="ORF">Z519_04788</name>
</gene>
<name>A0A0D2EXT3_CLAB1</name>
<dbReference type="SUPFAM" id="SSF54427">
    <property type="entry name" value="NTF2-like"/>
    <property type="match status" value="1"/>
</dbReference>
<organism evidence="3 4">
    <name type="scientific">Cladophialophora bantiana (strain ATCC 10958 / CBS 173.52 / CDC B-1940 / NIH 8579)</name>
    <name type="common">Xylohypha bantiana</name>
    <dbReference type="NCBI Taxonomy" id="1442370"/>
    <lineage>
        <taxon>Eukaryota</taxon>
        <taxon>Fungi</taxon>
        <taxon>Dikarya</taxon>
        <taxon>Ascomycota</taxon>
        <taxon>Pezizomycotina</taxon>
        <taxon>Eurotiomycetes</taxon>
        <taxon>Chaetothyriomycetidae</taxon>
        <taxon>Chaetothyriales</taxon>
        <taxon>Herpotrichiellaceae</taxon>
        <taxon>Cladophialophora</taxon>
    </lineage>
</organism>